<proteinExistence type="predicted"/>
<gene>
    <name evidence="1" type="ORF">SAMN05421828_13618</name>
</gene>
<organism evidence="1 2">
    <name type="scientific">Acidiphilium rubrum</name>
    <dbReference type="NCBI Taxonomy" id="526"/>
    <lineage>
        <taxon>Bacteria</taxon>
        <taxon>Pseudomonadati</taxon>
        <taxon>Pseudomonadota</taxon>
        <taxon>Alphaproteobacteria</taxon>
        <taxon>Acetobacterales</taxon>
        <taxon>Acidocellaceae</taxon>
        <taxon>Acidiphilium</taxon>
    </lineage>
</organism>
<comment type="caution">
    <text evidence="1">The sequence shown here is derived from an EMBL/GenBank/DDBJ whole genome shotgun (WGS) entry which is preliminary data.</text>
</comment>
<name>A0A8G2CNM8_ACIRU</name>
<dbReference type="Proteomes" id="UP000186308">
    <property type="component" value="Unassembled WGS sequence"/>
</dbReference>
<dbReference type="EMBL" id="FTNE01000036">
    <property type="protein sequence ID" value="SIR47205.1"/>
    <property type="molecule type" value="Genomic_DNA"/>
</dbReference>
<protein>
    <submittedName>
        <fullName evidence="1">Uncharacterized protein</fullName>
    </submittedName>
</protein>
<dbReference type="AlphaFoldDB" id="A0A8G2CNM8"/>
<sequence length="190" mass="20518">MAKKTTPPQVTQGPVTLEKVQLVAPGHHCAAAIAERYGKEEVNFDGIVQETRESFTAIAHALGTKHFDEFAMKLVFDRLTNAMVQGAFGAGMYYSARVADCANHARALSNDHRDDDADGVAGFDSKLQALQDRAADAGLRAYALRATAEAACEAFAEITGNVWVPYSRSETRPISAEAAKLQRDAFAIKD</sequence>
<reference evidence="1 2" key="1">
    <citation type="submission" date="2017-01" db="EMBL/GenBank/DDBJ databases">
        <authorList>
            <person name="Varghese N."/>
            <person name="Submissions S."/>
        </authorList>
    </citation>
    <scope>NUCLEOTIDE SEQUENCE [LARGE SCALE GENOMIC DNA]</scope>
    <source>
        <strain evidence="1 2">ATCC 35905</strain>
    </source>
</reference>
<evidence type="ECO:0000313" key="2">
    <source>
        <dbReference type="Proteomes" id="UP000186308"/>
    </source>
</evidence>
<accession>A0A8G2CNM8</accession>
<dbReference type="RefSeq" id="WP_076454761.1">
    <property type="nucleotide sequence ID" value="NZ_FTNE01000036.1"/>
</dbReference>
<keyword evidence="2" id="KW-1185">Reference proteome</keyword>
<evidence type="ECO:0000313" key="1">
    <source>
        <dbReference type="EMBL" id="SIR47205.1"/>
    </source>
</evidence>